<organism evidence="2">
    <name type="scientific">Anguilla anguilla</name>
    <name type="common">European freshwater eel</name>
    <name type="synonym">Muraena anguilla</name>
    <dbReference type="NCBI Taxonomy" id="7936"/>
    <lineage>
        <taxon>Eukaryota</taxon>
        <taxon>Metazoa</taxon>
        <taxon>Chordata</taxon>
        <taxon>Craniata</taxon>
        <taxon>Vertebrata</taxon>
        <taxon>Euteleostomi</taxon>
        <taxon>Actinopterygii</taxon>
        <taxon>Neopterygii</taxon>
        <taxon>Teleostei</taxon>
        <taxon>Anguilliformes</taxon>
        <taxon>Anguillidae</taxon>
        <taxon>Anguilla</taxon>
    </lineage>
</organism>
<accession>A0A0E9UR70</accession>
<sequence length="22" mass="2630">MLPKYNLLGARQRHGKRNHPSR</sequence>
<evidence type="ECO:0000256" key="1">
    <source>
        <dbReference type="SAM" id="MobiDB-lite"/>
    </source>
</evidence>
<name>A0A0E9UR70_ANGAN</name>
<reference evidence="2" key="2">
    <citation type="journal article" date="2015" name="Fish Shellfish Immunol.">
        <title>Early steps in the European eel (Anguilla anguilla)-Vibrio vulnificus interaction in the gills: Role of the RtxA13 toxin.</title>
        <authorList>
            <person name="Callol A."/>
            <person name="Pajuelo D."/>
            <person name="Ebbesson L."/>
            <person name="Teles M."/>
            <person name="MacKenzie S."/>
            <person name="Amaro C."/>
        </authorList>
    </citation>
    <scope>NUCLEOTIDE SEQUENCE</scope>
</reference>
<evidence type="ECO:0000313" key="2">
    <source>
        <dbReference type="EMBL" id="JAH68302.1"/>
    </source>
</evidence>
<feature type="compositionally biased region" description="Basic residues" evidence="1">
    <location>
        <begin position="11"/>
        <end position="22"/>
    </location>
</feature>
<feature type="region of interest" description="Disordered" evidence="1">
    <location>
        <begin position="1"/>
        <end position="22"/>
    </location>
</feature>
<protein>
    <submittedName>
        <fullName evidence="2">Uncharacterized protein</fullName>
    </submittedName>
</protein>
<proteinExistence type="predicted"/>
<reference evidence="2" key="1">
    <citation type="submission" date="2014-11" db="EMBL/GenBank/DDBJ databases">
        <authorList>
            <person name="Amaro Gonzalez C."/>
        </authorList>
    </citation>
    <scope>NUCLEOTIDE SEQUENCE</scope>
</reference>
<dbReference type="EMBL" id="GBXM01040275">
    <property type="protein sequence ID" value="JAH68302.1"/>
    <property type="molecule type" value="Transcribed_RNA"/>
</dbReference>
<dbReference type="AlphaFoldDB" id="A0A0E9UR70"/>